<name>A0AAV6UMA6_9ARAC</name>
<evidence type="ECO:0000313" key="1">
    <source>
        <dbReference type="EMBL" id="KAG8184366.1"/>
    </source>
</evidence>
<accession>A0AAV6UMA6</accession>
<reference evidence="1 2" key="1">
    <citation type="journal article" date="2022" name="Nat. Ecol. Evol.">
        <title>A masculinizing supergene underlies an exaggerated male reproductive morph in a spider.</title>
        <authorList>
            <person name="Hendrickx F."/>
            <person name="De Corte Z."/>
            <person name="Sonet G."/>
            <person name="Van Belleghem S.M."/>
            <person name="Kostlbacher S."/>
            <person name="Vangestel C."/>
        </authorList>
    </citation>
    <scope>NUCLEOTIDE SEQUENCE [LARGE SCALE GENOMIC DNA]</scope>
    <source>
        <strain evidence="1">W744_W776</strain>
    </source>
</reference>
<dbReference type="Proteomes" id="UP000827092">
    <property type="component" value="Unassembled WGS sequence"/>
</dbReference>
<evidence type="ECO:0000313" key="2">
    <source>
        <dbReference type="Proteomes" id="UP000827092"/>
    </source>
</evidence>
<dbReference type="AlphaFoldDB" id="A0AAV6UMA6"/>
<comment type="caution">
    <text evidence="1">The sequence shown here is derived from an EMBL/GenBank/DDBJ whole genome shotgun (WGS) entry which is preliminary data.</text>
</comment>
<gene>
    <name evidence="1" type="ORF">JTE90_006769</name>
</gene>
<keyword evidence="2" id="KW-1185">Reference proteome</keyword>
<dbReference type="EMBL" id="JAFNEN010000375">
    <property type="protein sequence ID" value="KAG8184366.1"/>
    <property type="molecule type" value="Genomic_DNA"/>
</dbReference>
<organism evidence="1 2">
    <name type="scientific">Oedothorax gibbosus</name>
    <dbReference type="NCBI Taxonomy" id="931172"/>
    <lineage>
        <taxon>Eukaryota</taxon>
        <taxon>Metazoa</taxon>
        <taxon>Ecdysozoa</taxon>
        <taxon>Arthropoda</taxon>
        <taxon>Chelicerata</taxon>
        <taxon>Arachnida</taxon>
        <taxon>Araneae</taxon>
        <taxon>Araneomorphae</taxon>
        <taxon>Entelegynae</taxon>
        <taxon>Araneoidea</taxon>
        <taxon>Linyphiidae</taxon>
        <taxon>Erigoninae</taxon>
        <taxon>Oedothorax</taxon>
    </lineage>
</organism>
<protein>
    <submittedName>
        <fullName evidence="1">Uncharacterized protein</fullName>
    </submittedName>
</protein>
<sequence>MSLFAPSLSKSVFLFRIGTETLPASQVIFTFRRMVLRSRTRRLSERSNSSVITDQDPQDLRCELEAAQSKITTLEKKNRRNDKFHAGKSKELCAISSGEGFPSVFLYYKKRIIARCCQNYRDGLQRKM</sequence>
<proteinExistence type="predicted"/>